<evidence type="ECO:0000313" key="6">
    <source>
        <dbReference type="Proteomes" id="UP000824469"/>
    </source>
</evidence>
<protein>
    <recommendedName>
        <fullName evidence="7">GDSL esterase/lipase</fullName>
    </recommendedName>
</protein>
<dbReference type="PANTHER" id="PTHR45648">
    <property type="entry name" value="GDSL LIPASE/ACYLHYDROLASE FAMILY PROTEIN (AFU_ORTHOLOGUE AFUA_4G14700)"/>
    <property type="match status" value="1"/>
</dbReference>
<evidence type="ECO:0008006" key="7">
    <source>
        <dbReference type="Google" id="ProtNLM"/>
    </source>
</evidence>
<dbReference type="SUPFAM" id="SSF52266">
    <property type="entry name" value="SGNH hydrolase"/>
    <property type="match status" value="1"/>
</dbReference>
<dbReference type="Gene3D" id="3.40.50.1110">
    <property type="entry name" value="SGNH hydrolase"/>
    <property type="match status" value="1"/>
</dbReference>
<feature type="chain" id="PRO_5041440063" description="GDSL esterase/lipase" evidence="4">
    <location>
        <begin position="23"/>
        <end position="326"/>
    </location>
</feature>
<dbReference type="Pfam" id="PF00657">
    <property type="entry name" value="Lipase_GDSL"/>
    <property type="match status" value="1"/>
</dbReference>
<feature type="signal peptide" evidence="4">
    <location>
        <begin position="1"/>
        <end position="22"/>
    </location>
</feature>
<keyword evidence="4" id="KW-0732">Signal</keyword>
<organism evidence="5 6">
    <name type="scientific">Taxus chinensis</name>
    <name type="common">Chinese yew</name>
    <name type="synonym">Taxus wallichiana var. chinensis</name>
    <dbReference type="NCBI Taxonomy" id="29808"/>
    <lineage>
        <taxon>Eukaryota</taxon>
        <taxon>Viridiplantae</taxon>
        <taxon>Streptophyta</taxon>
        <taxon>Embryophyta</taxon>
        <taxon>Tracheophyta</taxon>
        <taxon>Spermatophyta</taxon>
        <taxon>Pinopsida</taxon>
        <taxon>Pinidae</taxon>
        <taxon>Conifers II</taxon>
        <taxon>Cupressales</taxon>
        <taxon>Taxaceae</taxon>
        <taxon>Taxus</taxon>
    </lineage>
</organism>
<comment type="similarity">
    <text evidence="1">Belongs to the 'GDSL' lipolytic enzyme family.</text>
</comment>
<dbReference type="Proteomes" id="UP000824469">
    <property type="component" value="Unassembled WGS sequence"/>
</dbReference>
<dbReference type="AlphaFoldDB" id="A0AA38GPF0"/>
<dbReference type="GO" id="GO:0016042">
    <property type="term" value="P:lipid catabolic process"/>
    <property type="evidence" value="ECO:0007669"/>
    <property type="project" value="UniProtKB-KW"/>
</dbReference>
<dbReference type="PANTHER" id="PTHR45648:SF167">
    <property type="entry name" value="GDSL ESTERASE_LIPASE LTL1"/>
    <property type="match status" value="1"/>
</dbReference>
<dbReference type="GO" id="GO:0016788">
    <property type="term" value="F:hydrolase activity, acting on ester bonds"/>
    <property type="evidence" value="ECO:0007669"/>
    <property type="project" value="InterPro"/>
</dbReference>
<dbReference type="InterPro" id="IPR051058">
    <property type="entry name" value="GDSL_Est/Lipase"/>
</dbReference>
<keyword evidence="6" id="KW-1185">Reference proteome</keyword>
<dbReference type="OMA" id="LENFQNY"/>
<evidence type="ECO:0000256" key="1">
    <source>
        <dbReference type="ARBA" id="ARBA00008668"/>
    </source>
</evidence>
<dbReference type="CDD" id="cd01837">
    <property type="entry name" value="SGNH_plant_lipase_like"/>
    <property type="match status" value="1"/>
</dbReference>
<dbReference type="EMBL" id="JAHRHJ020000002">
    <property type="protein sequence ID" value="KAH9326024.1"/>
    <property type="molecule type" value="Genomic_DNA"/>
</dbReference>
<keyword evidence="2" id="KW-0378">Hydrolase</keyword>
<dbReference type="InterPro" id="IPR001087">
    <property type="entry name" value="GDSL"/>
</dbReference>
<accession>A0AA38GPF0</accession>
<proteinExistence type="inferred from homology"/>
<evidence type="ECO:0000256" key="3">
    <source>
        <dbReference type="ARBA" id="ARBA00022963"/>
    </source>
</evidence>
<name>A0AA38GPF0_TAXCH</name>
<keyword evidence="3" id="KW-0442">Lipid degradation</keyword>
<evidence type="ECO:0000256" key="2">
    <source>
        <dbReference type="ARBA" id="ARBA00022801"/>
    </source>
</evidence>
<feature type="non-terminal residue" evidence="5">
    <location>
        <position position="326"/>
    </location>
</feature>
<comment type="caution">
    <text evidence="5">The sequence shown here is derived from an EMBL/GenBank/DDBJ whole genome shotgun (WGS) entry which is preliminary data.</text>
</comment>
<dbReference type="InterPro" id="IPR035669">
    <property type="entry name" value="SGNH_plant_lipase-like"/>
</dbReference>
<gene>
    <name evidence="5" type="ORF">KI387_006202</name>
</gene>
<evidence type="ECO:0000313" key="5">
    <source>
        <dbReference type="EMBL" id="KAH9326024.1"/>
    </source>
</evidence>
<evidence type="ECO:0000256" key="4">
    <source>
        <dbReference type="SAM" id="SignalP"/>
    </source>
</evidence>
<sequence length="326" mass="35844">MASLFGLFIILCCACSWCCVNAAPAYFVFGDSLVDSGNNNYVTTTARANMYPYGIDYPTHRPTGRFSNGLNLPDFISRKLGAESVLPYLDPSNNGNTLLRGANFASAGVGILNDTGVQFANIIRIPRQYQYFVEYKNRVARIVGRNQTDRLVAEALVSITLGGNDYVNNYYLTPVSARALQYSLTGYTQFIISEYEKYLRQLYQLGGRRVLVTSTGPLGCAPGVKATRSRNGECAAELQRAASLFNSQLRTVINRLNSEASAQVFTFADSFAMNMGIFSNPAQYGFVDTTNACCGQGSYNGLGLCTRSSNLCANRDTHLFWDNYHP</sequence>
<reference evidence="5 6" key="1">
    <citation type="journal article" date="2021" name="Nat. Plants">
        <title>The Taxus genome provides insights into paclitaxel biosynthesis.</title>
        <authorList>
            <person name="Xiong X."/>
            <person name="Gou J."/>
            <person name="Liao Q."/>
            <person name="Li Y."/>
            <person name="Zhou Q."/>
            <person name="Bi G."/>
            <person name="Li C."/>
            <person name="Du R."/>
            <person name="Wang X."/>
            <person name="Sun T."/>
            <person name="Guo L."/>
            <person name="Liang H."/>
            <person name="Lu P."/>
            <person name="Wu Y."/>
            <person name="Zhang Z."/>
            <person name="Ro D.K."/>
            <person name="Shang Y."/>
            <person name="Huang S."/>
            <person name="Yan J."/>
        </authorList>
    </citation>
    <scope>NUCLEOTIDE SEQUENCE [LARGE SCALE GENOMIC DNA]</scope>
    <source>
        <strain evidence="5">Ta-2019</strain>
    </source>
</reference>
<dbReference type="InterPro" id="IPR036514">
    <property type="entry name" value="SGNH_hydro_sf"/>
</dbReference>
<keyword evidence="3" id="KW-0443">Lipid metabolism</keyword>